<keyword evidence="4" id="KW-0378">Hydrolase</keyword>
<dbReference type="GO" id="GO:0004519">
    <property type="term" value="F:endonuclease activity"/>
    <property type="evidence" value="ECO:0007669"/>
    <property type="project" value="UniProtKB-KW"/>
</dbReference>
<reference evidence="4 5" key="1">
    <citation type="submission" date="2021-07" db="EMBL/GenBank/DDBJ databases">
        <title>Whole genome sequencing of non-tuberculosis mycobacteria type-strains.</title>
        <authorList>
            <person name="Igarashi Y."/>
            <person name="Osugi A."/>
            <person name="Mitarai S."/>
        </authorList>
    </citation>
    <scope>NUCLEOTIDE SEQUENCE [LARGE SCALE GENOMIC DNA]</scope>
    <source>
        <strain evidence="4 5">JCM 16370</strain>
    </source>
</reference>
<dbReference type="Pfam" id="PF02720">
    <property type="entry name" value="DUF222"/>
    <property type="match status" value="1"/>
</dbReference>
<dbReference type="InterPro" id="IPR003615">
    <property type="entry name" value="HNH_nuc"/>
</dbReference>
<dbReference type="Pfam" id="PF01844">
    <property type="entry name" value="HNH"/>
    <property type="match status" value="1"/>
</dbReference>
<organism evidence="4 5">
    <name type="scientific">Mycolicibacterium pallens</name>
    <dbReference type="NCBI Taxonomy" id="370524"/>
    <lineage>
        <taxon>Bacteria</taxon>
        <taxon>Bacillati</taxon>
        <taxon>Actinomycetota</taxon>
        <taxon>Actinomycetes</taxon>
        <taxon>Mycobacteriales</taxon>
        <taxon>Mycobacteriaceae</taxon>
        <taxon>Mycolicibacterium</taxon>
    </lineage>
</organism>
<dbReference type="RefSeq" id="WP_096311839.1">
    <property type="nucleotide sequence ID" value="NZ_BAAAVX010000006.1"/>
</dbReference>
<proteinExistence type="inferred from homology"/>
<gene>
    <name evidence="4" type="ORF">K0O64_19765</name>
</gene>
<evidence type="ECO:0000259" key="3">
    <source>
        <dbReference type="SMART" id="SM00507"/>
    </source>
</evidence>
<comment type="similarity">
    <text evidence="1">Belongs to the Rv1128c/1148c/1588c/1702c/1945/3466 family.</text>
</comment>
<feature type="compositionally biased region" description="Basic and acidic residues" evidence="2">
    <location>
        <begin position="463"/>
        <end position="474"/>
    </location>
</feature>
<evidence type="ECO:0000313" key="5">
    <source>
        <dbReference type="Proteomes" id="UP000825367"/>
    </source>
</evidence>
<dbReference type="EMBL" id="CP080333">
    <property type="protein sequence ID" value="QYL15349.1"/>
    <property type="molecule type" value="Genomic_DNA"/>
</dbReference>
<sequence length="474" mass="50649">MSSNAVHRAVEALRIAHDELAALSVESLSHRELLGVLGELEVLTRQLPAQSHRILARLAAEASPQRLGAKTLPELIATRLRVSLAEAKGRVRDAKNLGPRRSLAGEPLAPVLELTATAQAAGDIGPEHVAIIGRFFKELPDWVDPHTRSQAEADLVVNARGLTPEELKQIAERLNALIDQDGPMPDDTARARKRGLYIGRQQSDGMTPVHGLLDPLGLATLEAVTAKLAAPGMCNPNDESPCISGTPSHDQIAGDDRSAAQRNHDALTAMGRSMLSSGELGQHNGLPAMIIVSTTLQNLTDAAGVGVTAGGSLLPMSDVIRLASHAHHSLVVFDKHTARPLYLGRSKRIATADQRIVLLSRDRGCTRPGCTVCGYDCQVHHITSWAAGGPTDVDKMVLACPGDNRLADDGYRVRIGLDGSVEWIPAPENDVGQARTNMYHHPERMLTTSDADGEVARKVTAPQRDDDVGGHEVA</sequence>
<dbReference type="CDD" id="cd00085">
    <property type="entry name" value="HNHc"/>
    <property type="match status" value="1"/>
</dbReference>
<accession>A0ABX8VIH1</accession>
<keyword evidence="5" id="KW-1185">Reference proteome</keyword>
<evidence type="ECO:0000313" key="4">
    <source>
        <dbReference type="EMBL" id="QYL15349.1"/>
    </source>
</evidence>
<dbReference type="InterPro" id="IPR003870">
    <property type="entry name" value="DUF222"/>
</dbReference>
<keyword evidence="4" id="KW-0255">Endonuclease</keyword>
<name>A0ABX8VIH1_9MYCO</name>
<protein>
    <submittedName>
        <fullName evidence="4">HNH endonuclease</fullName>
    </submittedName>
</protein>
<evidence type="ECO:0000256" key="2">
    <source>
        <dbReference type="SAM" id="MobiDB-lite"/>
    </source>
</evidence>
<feature type="region of interest" description="Disordered" evidence="2">
    <location>
        <begin position="447"/>
        <end position="474"/>
    </location>
</feature>
<dbReference type="InterPro" id="IPR002711">
    <property type="entry name" value="HNH"/>
</dbReference>
<evidence type="ECO:0000256" key="1">
    <source>
        <dbReference type="ARBA" id="ARBA00023450"/>
    </source>
</evidence>
<feature type="domain" description="HNH nuclease" evidence="3">
    <location>
        <begin position="353"/>
        <end position="405"/>
    </location>
</feature>
<keyword evidence="4" id="KW-0540">Nuclease</keyword>
<dbReference type="SMART" id="SM00507">
    <property type="entry name" value="HNHc"/>
    <property type="match status" value="1"/>
</dbReference>
<dbReference type="Proteomes" id="UP000825367">
    <property type="component" value="Chromosome"/>
</dbReference>